<organism evidence="1 2">
    <name type="scientific">Rhodococcus antarcticus</name>
    <dbReference type="NCBI Taxonomy" id="2987751"/>
    <lineage>
        <taxon>Bacteria</taxon>
        <taxon>Bacillati</taxon>
        <taxon>Actinomycetota</taxon>
        <taxon>Actinomycetes</taxon>
        <taxon>Mycobacteriales</taxon>
        <taxon>Nocardiaceae</taxon>
        <taxon>Rhodococcus</taxon>
    </lineage>
</organism>
<accession>A0ABY6P3H6</accession>
<protein>
    <submittedName>
        <fullName evidence="1">Uncharacterized protein</fullName>
    </submittedName>
</protein>
<evidence type="ECO:0000313" key="1">
    <source>
        <dbReference type="EMBL" id="UZJ26215.1"/>
    </source>
</evidence>
<keyword evidence="2" id="KW-1185">Reference proteome</keyword>
<name>A0ABY6P3H6_9NOCA</name>
<proteinExistence type="predicted"/>
<evidence type="ECO:0000313" key="2">
    <source>
        <dbReference type="Proteomes" id="UP001164965"/>
    </source>
</evidence>
<dbReference type="RefSeq" id="WP_265384319.1">
    <property type="nucleotide sequence ID" value="NZ_CP110615.1"/>
</dbReference>
<gene>
    <name evidence="1" type="ORF">RHODO2019_07350</name>
</gene>
<reference evidence="1" key="1">
    <citation type="submission" date="2022-10" db="EMBL/GenBank/DDBJ databases">
        <title>Rhodococcus sp.75.</title>
        <authorList>
            <person name="Sun M."/>
        </authorList>
    </citation>
    <scope>NUCLEOTIDE SEQUENCE</scope>
    <source>
        <strain evidence="1">75</strain>
    </source>
</reference>
<dbReference type="Proteomes" id="UP001164965">
    <property type="component" value="Chromosome"/>
</dbReference>
<sequence length="92" mass="9987">MSAATLLEPTTVQGLCCDGAQLQLELRDLAVLVPTSAFRLGELAARVRVDARSLPALGAYLEYLRAVPCERSDRFVPAVDECLRLVGVVTER</sequence>
<dbReference type="EMBL" id="CP110615">
    <property type="protein sequence ID" value="UZJ26215.1"/>
    <property type="molecule type" value="Genomic_DNA"/>
</dbReference>